<evidence type="ECO:0000313" key="18">
    <source>
        <dbReference type="Proteomes" id="UP001347796"/>
    </source>
</evidence>
<evidence type="ECO:0000256" key="8">
    <source>
        <dbReference type="ARBA" id="ARBA00022707"/>
    </source>
</evidence>
<dbReference type="GO" id="GO:0043998">
    <property type="term" value="F:histone H2A acetyltransferase activity"/>
    <property type="evidence" value="ECO:0007669"/>
    <property type="project" value="InterPro"/>
</dbReference>
<comment type="subcellular location">
    <subcellularLocation>
        <location evidence="2">Cytoplasm</location>
    </subcellularLocation>
    <subcellularLocation>
        <location evidence="1">Nucleus</location>
    </subcellularLocation>
</comment>
<comment type="caution">
    <text evidence="17">The sequence shown here is derived from an EMBL/GenBank/DDBJ whole genome shotgun (WGS) entry which is preliminary data.</text>
</comment>
<keyword evidence="10" id="KW-0449">Lipoprotein</keyword>
<dbReference type="Gene3D" id="3.40.630.30">
    <property type="match status" value="1"/>
</dbReference>
<evidence type="ECO:0000256" key="7">
    <source>
        <dbReference type="ARBA" id="ARBA00022679"/>
    </source>
</evidence>
<dbReference type="GO" id="GO:0005634">
    <property type="term" value="C:nucleus"/>
    <property type="evidence" value="ECO:0007669"/>
    <property type="project" value="UniProtKB-SubCell"/>
</dbReference>
<gene>
    <name evidence="17" type="ORF">SNE40_008904</name>
</gene>
<evidence type="ECO:0000256" key="15">
    <source>
        <dbReference type="ARBA" id="ARBA00082154"/>
    </source>
</evidence>
<evidence type="ECO:0000256" key="3">
    <source>
        <dbReference type="ARBA" id="ARBA00008870"/>
    </source>
</evidence>
<sequence>MGRKSNKGKEKKLKRKEENAKLAQSYAKVEAANKIENPMESLAAFKQYERNGLNLTIDCERVSNIDPSLIDWAFQLTKTNMETLYEQSEWGWKDKEKKDEMTEEKARYLIVKDQDGKPVGFVHFQFDIECEEEVLYCYEIQLESQYRNKGLGKFLMQILELIANKTEMMKVMLTAFKHNHDGYDFFTKTMKFEVDLISPEASLYEESYTYVILSKLTRAGKRAAALAEAAEHTLEHNGRCMSSNCGHAC</sequence>
<dbReference type="PANTHER" id="PTHR20531:SF1">
    <property type="entry name" value="N-ALPHA-ACETYLTRANSFERASE 40"/>
    <property type="match status" value="1"/>
</dbReference>
<dbReference type="EMBL" id="JAZGQO010000007">
    <property type="protein sequence ID" value="KAK6180943.1"/>
    <property type="molecule type" value="Genomic_DNA"/>
</dbReference>
<keyword evidence="11" id="KW-0012">Acyltransferase</keyword>
<dbReference type="PROSITE" id="PS51186">
    <property type="entry name" value="GNAT"/>
    <property type="match status" value="1"/>
</dbReference>
<evidence type="ECO:0000256" key="14">
    <source>
        <dbReference type="ARBA" id="ARBA00079213"/>
    </source>
</evidence>
<dbReference type="PANTHER" id="PTHR20531">
    <property type="entry name" value="N-ALPHA-ACETYLTRANSFERASE 40"/>
    <property type="match status" value="1"/>
</dbReference>
<dbReference type="Pfam" id="PF00583">
    <property type="entry name" value="Acetyltransf_1"/>
    <property type="match status" value="1"/>
</dbReference>
<dbReference type="CDD" id="cd04301">
    <property type="entry name" value="NAT_SF"/>
    <property type="match status" value="1"/>
</dbReference>
<comment type="catalytic activity">
    <reaction evidence="13">
        <text>N-terminal L-seryl-[histone H4] + acetyl-CoA = N-terminal N(alpha)-acetyl-L-seryl-[histone H4] + CoA + H(+)</text>
        <dbReference type="Rhea" id="RHEA:50596"/>
        <dbReference type="Rhea" id="RHEA-COMP:12740"/>
        <dbReference type="Rhea" id="RHEA-COMP:12743"/>
        <dbReference type="ChEBI" id="CHEBI:15378"/>
        <dbReference type="ChEBI" id="CHEBI:57287"/>
        <dbReference type="ChEBI" id="CHEBI:57288"/>
        <dbReference type="ChEBI" id="CHEBI:64738"/>
        <dbReference type="ChEBI" id="CHEBI:83690"/>
        <dbReference type="EC" id="2.3.1.257"/>
    </reaction>
</comment>
<evidence type="ECO:0000256" key="10">
    <source>
        <dbReference type="ARBA" id="ARBA00023288"/>
    </source>
</evidence>
<evidence type="ECO:0000256" key="6">
    <source>
        <dbReference type="ARBA" id="ARBA00022490"/>
    </source>
</evidence>
<proteinExistence type="inferred from homology"/>
<evidence type="ECO:0000313" key="17">
    <source>
        <dbReference type="EMBL" id="KAK6180943.1"/>
    </source>
</evidence>
<reference evidence="17 18" key="1">
    <citation type="submission" date="2024-01" db="EMBL/GenBank/DDBJ databases">
        <title>The genome of the rayed Mediterranean limpet Patella caerulea (Linnaeus, 1758).</title>
        <authorList>
            <person name="Anh-Thu Weber A."/>
            <person name="Halstead-Nussloch G."/>
        </authorList>
    </citation>
    <scope>NUCLEOTIDE SEQUENCE [LARGE SCALE GENOMIC DNA]</scope>
    <source>
        <strain evidence="17">AATW-2023a</strain>
        <tissue evidence="17">Whole specimen</tissue>
    </source>
</reference>
<dbReference type="GO" id="GO:0010485">
    <property type="term" value="F:histone H4 acetyltransferase activity"/>
    <property type="evidence" value="ECO:0007669"/>
    <property type="project" value="InterPro"/>
</dbReference>
<keyword evidence="18" id="KW-1185">Reference proteome</keyword>
<keyword evidence="7" id="KW-0808">Transferase</keyword>
<feature type="domain" description="N-acetyltransferase" evidence="16">
    <location>
        <begin position="60"/>
        <end position="211"/>
    </location>
</feature>
<dbReference type="FunFam" id="3.40.630.30:FF:000033">
    <property type="entry name" value="N-alpha-acetyltransferase 40 isoform X1"/>
    <property type="match status" value="1"/>
</dbReference>
<organism evidence="17 18">
    <name type="scientific">Patella caerulea</name>
    <name type="common">Rayed Mediterranean limpet</name>
    <dbReference type="NCBI Taxonomy" id="87958"/>
    <lineage>
        <taxon>Eukaryota</taxon>
        <taxon>Metazoa</taxon>
        <taxon>Spiralia</taxon>
        <taxon>Lophotrochozoa</taxon>
        <taxon>Mollusca</taxon>
        <taxon>Gastropoda</taxon>
        <taxon>Patellogastropoda</taxon>
        <taxon>Patelloidea</taxon>
        <taxon>Patellidae</taxon>
        <taxon>Patella</taxon>
    </lineage>
</organism>
<dbReference type="GO" id="GO:0005737">
    <property type="term" value="C:cytoplasm"/>
    <property type="evidence" value="ECO:0007669"/>
    <property type="project" value="UniProtKB-SubCell"/>
</dbReference>
<evidence type="ECO:0000256" key="9">
    <source>
        <dbReference type="ARBA" id="ARBA00023242"/>
    </source>
</evidence>
<evidence type="ECO:0000256" key="13">
    <source>
        <dbReference type="ARBA" id="ARBA00049524"/>
    </source>
</evidence>
<evidence type="ECO:0000256" key="1">
    <source>
        <dbReference type="ARBA" id="ARBA00004123"/>
    </source>
</evidence>
<dbReference type="AlphaFoldDB" id="A0AAN8PRA5"/>
<dbReference type="Proteomes" id="UP001347796">
    <property type="component" value="Unassembled WGS sequence"/>
</dbReference>
<evidence type="ECO:0000256" key="12">
    <source>
        <dbReference type="ARBA" id="ARBA00047821"/>
    </source>
</evidence>
<evidence type="ECO:0000256" key="4">
    <source>
        <dbReference type="ARBA" id="ARBA00012950"/>
    </source>
</evidence>
<dbReference type="EC" id="2.3.1.257" evidence="4"/>
<dbReference type="InterPro" id="IPR016181">
    <property type="entry name" value="Acyl_CoA_acyltransferase"/>
</dbReference>
<comment type="similarity">
    <text evidence="3">Belongs to the acetyltransferase family. NAA40 subfamily.</text>
</comment>
<evidence type="ECO:0000256" key="11">
    <source>
        <dbReference type="ARBA" id="ARBA00023315"/>
    </source>
</evidence>
<dbReference type="InterPro" id="IPR000182">
    <property type="entry name" value="GNAT_dom"/>
</dbReference>
<keyword evidence="6" id="KW-0963">Cytoplasm</keyword>
<keyword evidence="9" id="KW-0539">Nucleus</keyword>
<evidence type="ECO:0000256" key="5">
    <source>
        <dbReference type="ARBA" id="ARBA00015043"/>
    </source>
</evidence>
<protein>
    <recommendedName>
        <fullName evidence="5">N-alpha-acetyltransferase 40</fullName>
        <ecNumber evidence="4">2.3.1.257</ecNumber>
    </recommendedName>
    <alternativeName>
        <fullName evidence="14">N-acetyltransferase 11</fullName>
    </alternativeName>
    <alternativeName>
        <fullName evidence="15">N-alpha-acetyltransferase D</fullName>
    </alternativeName>
</protein>
<evidence type="ECO:0000256" key="2">
    <source>
        <dbReference type="ARBA" id="ARBA00004496"/>
    </source>
</evidence>
<accession>A0AAN8PRA5</accession>
<dbReference type="GO" id="GO:1990189">
    <property type="term" value="F:protein N-terminal-serine acetyltransferase activity"/>
    <property type="evidence" value="ECO:0007669"/>
    <property type="project" value="UniProtKB-EC"/>
</dbReference>
<name>A0AAN8PRA5_PATCE</name>
<comment type="catalytic activity">
    <reaction evidence="12">
        <text>N-terminal L-seryl-[histone H2A] + acetyl-CoA = N-terminal N(alpha)-acetyl-L-seryl-[histone H2A] + CoA + H(+)</text>
        <dbReference type="Rhea" id="RHEA:50600"/>
        <dbReference type="Rhea" id="RHEA-COMP:12742"/>
        <dbReference type="Rhea" id="RHEA-COMP:12744"/>
        <dbReference type="ChEBI" id="CHEBI:15378"/>
        <dbReference type="ChEBI" id="CHEBI:57287"/>
        <dbReference type="ChEBI" id="CHEBI:57288"/>
        <dbReference type="ChEBI" id="CHEBI:64738"/>
        <dbReference type="ChEBI" id="CHEBI:83690"/>
        <dbReference type="EC" id="2.3.1.257"/>
    </reaction>
</comment>
<dbReference type="SUPFAM" id="SSF55729">
    <property type="entry name" value="Acyl-CoA N-acyltransferases (Nat)"/>
    <property type="match status" value="1"/>
</dbReference>
<keyword evidence="8" id="KW-0519">Myristate</keyword>
<dbReference type="InterPro" id="IPR039949">
    <property type="entry name" value="NAA40"/>
</dbReference>
<evidence type="ECO:0000259" key="16">
    <source>
        <dbReference type="PROSITE" id="PS51186"/>
    </source>
</evidence>